<dbReference type="EMBL" id="JAFGIX010000027">
    <property type="protein sequence ID" value="MBN1572650.1"/>
    <property type="molecule type" value="Genomic_DNA"/>
</dbReference>
<name>A0A9D8KCA6_9DELT</name>
<proteinExistence type="predicted"/>
<protein>
    <submittedName>
        <fullName evidence="1">Uncharacterized protein</fullName>
    </submittedName>
</protein>
<reference evidence="1" key="2">
    <citation type="submission" date="2021-01" db="EMBL/GenBank/DDBJ databases">
        <authorList>
            <person name="Hahn C.R."/>
            <person name="Youssef N.H."/>
            <person name="Elshahed M."/>
        </authorList>
    </citation>
    <scope>NUCLEOTIDE SEQUENCE</scope>
    <source>
        <strain evidence="1">Zod_Metabat.24</strain>
    </source>
</reference>
<reference evidence="1" key="1">
    <citation type="journal article" date="2021" name="Environ. Microbiol.">
        <title>Genomic characterization of three novel Desulfobacterota classes expand the metabolic and phylogenetic diversity of the phylum.</title>
        <authorList>
            <person name="Murphy C.L."/>
            <person name="Biggerstaff J."/>
            <person name="Eichhorn A."/>
            <person name="Ewing E."/>
            <person name="Shahan R."/>
            <person name="Soriano D."/>
            <person name="Stewart S."/>
            <person name="VanMol K."/>
            <person name="Walker R."/>
            <person name="Walters P."/>
            <person name="Elshahed M.S."/>
            <person name="Youssef N.H."/>
        </authorList>
    </citation>
    <scope>NUCLEOTIDE SEQUENCE</scope>
    <source>
        <strain evidence="1">Zod_Metabat.24</strain>
    </source>
</reference>
<evidence type="ECO:0000313" key="1">
    <source>
        <dbReference type="EMBL" id="MBN1572650.1"/>
    </source>
</evidence>
<comment type="caution">
    <text evidence="1">The sequence shown here is derived from an EMBL/GenBank/DDBJ whole genome shotgun (WGS) entry which is preliminary data.</text>
</comment>
<dbReference type="AlphaFoldDB" id="A0A9D8KCA6"/>
<accession>A0A9D8KCA6</accession>
<dbReference type="Proteomes" id="UP000809273">
    <property type="component" value="Unassembled WGS sequence"/>
</dbReference>
<sequence>MPKKGKEGDMAIITGIEMSANSYFQDQSGTALTTSFVKQEFGFQSFCIALANDATGAYIEYSFDGAAVHGRVKDTDSQPKVMAFRRQGSIWLRGESGAEPYRLEVY</sequence>
<gene>
    <name evidence="1" type="ORF">JW984_05565</name>
</gene>
<organism evidence="1 2">
    <name type="scientific">Candidatus Zymogenus saltonus</name>
    <dbReference type="NCBI Taxonomy" id="2844893"/>
    <lineage>
        <taxon>Bacteria</taxon>
        <taxon>Deltaproteobacteria</taxon>
        <taxon>Candidatus Zymogenia</taxon>
        <taxon>Candidatus Zymogeniales</taxon>
        <taxon>Candidatus Zymogenaceae</taxon>
        <taxon>Candidatus Zymogenus</taxon>
    </lineage>
</organism>
<evidence type="ECO:0000313" key="2">
    <source>
        <dbReference type="Proteomes" id="UP000809273"/>
    </source>
</evidence>